<dbReference type="InterPro" id="IPR007284">
    <property type="entry name" value="Ground-like_dom"/>
</dbReference>
<dbReference type="PROSITE" id="PS51257">
    <property type="entry name" value="PROKAR_LIPOPROTEIN"/>
    <property type="match status" value="1"/>
</dbReference>
<feature type="domain" description="Ground-like" evidence="3">
    <location>
        <begin position="200"/>
        <end position="270"/>
    </location>
</feature>
<feature type="compositionally biased region" description="Low complexity" evidence="1">
    <location>
        <begin position="124"/>
        <end position="139"/>
    </location>
</feature>
<reference evidence="4" key="1">
    <citation type="submission" date="2020-10" db="EMBL/GenBank/DDBJ databases">
        <authorList>
            <person name="Kikuchi T."/>
        </authorList>
    </citation>
    <scope>NUCLEOTIDE SEQUENCE</scope>
    <source>
        <strain evidence="4">NKZ352</strain>
    </source>
</reference>
<feature type="region of interest" description="Disordered" evidence="1">
    <location>
        <begin position="106"/>
        <end position="144"/>
    </location>
</feature>
<keyword evidence="5" id="KW-1185">Reference proteome</keyword>
<dbReference type="EMBL" id="CAJGYM010000113">
    <property type="protein sequence ID" value="CAD6198038.1"/>
    <property type="molecule type" value="Genomic_DNA"/>
</dbReference>
<evidence type="ECO:0000313" key="4">
    <source>
        <dbReference type="EMBL" id="CAD6198038.1"/>
    </source>
</evidence>
<evidence type="ECO:0000256" key="1">
    <source>
        <dbReference type="SAM" id="MobiDB-lite"/>
    </source>
</evidence>
<protein>
    <recommendedName>
        <fullName evidence="3">Ground-like domain-containing protein</fullName>
    </recommendedName>
</protein>
<dbReference type="Proteomes" id="UP000835052">
    <property type="component" value="Unassembled WGS sequence"/>
</dbReference>
<proteinExistence type="predicted"/>
<organism evidence="4 5">
    <name type="scientific">Caenorhabditis auriculariae</name>
    <dbReference type="NCBI Taxonomy" id="2777116"/>
    <lineage>
        <taxon>Eukaryota</taxon>
        <taxon>Metazoa</taxon>
        <taxon>Ecdysozoa</taxon>
        <taxon>Nematoda</taxon>
        <taxon>Chromadorea</taxon>
        <taxon>Rhabditida</taxon>
        <taxon>Rhabditina</taxon>
        <taxon>Rhabditomorpha</taxon>
        <taxon>Rhabditoidea</taxon>
        <taxon>Rhabditidae</taxon>
        <taxon>Peloderinae</taxon>
        <taxon>Caenorhabditis</taxon>
    </lineage>
</organism>
<dbReference type="Pfam" id="PF04155">
    <property type="entry name" value="Ground-like"/>
    <property type="match status" value="1"/>
</dbReference>
<gene>
    <name evidence="4" type="ORF">CAUJ_LOCUS13945</name>
</gene>
<evidence type="ECO:0000259" key="3">
    <source>
        <dbReference type="Pfam" id="PF04155"/>
    </source>
</evidence>
<comment type="caution">
    <text evidence="4">The sequence shown here is derived from an EMBL/GenBank/DDBJ whole genome shotgun (WGS) entry which is preliminary data.</text>
</comment>
<dbReference type="AlphaFoldDB" id="A0A8S1HNI4"/>
<evidence type="ECO:0000313" key="5">
    <source>
        <dbReference type="Proteomes" id="UP000835052"/>
    </source>
</evidence>
<accession>A0A8S1HNI4</accession>
<feature type="compositionally biased region" description="Polar residues" evidence="1">
    <location>
        <begin position="106"/>
        <end position="123"/>
    </location>
</feature>
<name>A0A8S1HNI4_9PELO</name>
<keyword evidence="2" id="KW-0732">Signal</keyword>
<feature type="chain" id="PRO_5035747110" description="Ground-like domain-containing protein" evidence="2">
    <location>
        <begin position="17"/>
        <end position="274"/>
    </location>
</feature>
<sequence length="274" mass="28837">MRTLSAVLVLAGVAQAFFFGGSGGCGCGAPPACPPPSPAPSCGAQAAAAPIYAAAPTSASYAQAPLGFAPAPQQFAPAPQPFAPLQMQQSFAPQQPVGNYGSFVSQQSTGGFAPQQQQAFPSNAYSAAQPQAQPQSSYSTNQVAVIPPSPSASASFGGASSNSYQAPQKRHIDYDRFYQGVDQLEGYRTRVKRDDEAVFDPKCNSEVLKTIITKNIDKSTAISKRQIQTAATDQLGGRIDVICSRGTFSYIVNTELYCETEKFGTTCFAFRQSS</sequence>
<dbReference type="OrthoDB" id="5867918at2759"/>
<evidence type="ECO:0000256" key="2">
    <source>
        <dbReference type="SAM" id="SignalP"/>
    </source>
</evidence>
<feature type="signal peptide" evidence="2">
    <location>
        <begin position="1"/>
        <end position="16"/>
    </location>
</feature>